<comment type="caution">
    <text evidence="1">The sequence shown here is derived from an EMBL/GenBank/DDBJ whole genome shotgun (WGS) entry which is preliminary data.</text>
</comment>
<feature type="non-terminal residue" evidence="1">
    <location>
        <position position="1"/>
    </location>
</feature>
<dbReference type="Proteomes" id="UP000593577">
    <property type="component" value="Unassembled WGS sequence"/>
</dbReference>
<keyword evidence="2" id="KW-1185">Reference proteome</keyword>
<name>A0A7J8X7D3_GOSAI</name>
<accession>A0A7J8X7D3</accession>
<gene>
    <name evidence="1" type="ORF">Goari_024871</name>
</gene>
<sequence length="166" mass="19099">MEEDLNALLARLIFSEAESKQAVGTLITKEKINKEAMYRVLKSLWFTKESPRGYLISACCYVVICKRSKFDKVGEVVVIDWRDREGCWIEGSGLRLMFLNLYDVLFIWLGGMESRLYVSLSMGGSRFFAIVVGISERGNWRNDIEFVEKDKESNKPVEKSESTTQM</sequence>
<organism evidence="1 2">
    <name type="scientific">Gossypium aridum</name>
    <name type="common">American cotton</name>
    <name type="synonym">Erioxylum aridum</name>
    <dbReference type="NCBI Taxonomy" id="34290"/>
    <lineage>
        <taxon>Eukaryota</taxon>
        <taxon>Viridiplantae</taxon>
        <taxon>Streptophyta</taxon>
        <taxon>Embryophyta</taxon>
        <taxon>Tracheophyta</taxon>
        <taxon>Spermatophyta</taxon>
        <taxon>Magnoliopsida</taxon>
        <taxon>eudicotyledons</taxon>
        <taxon>Gunneridae</taxon>
        <taxon>Pentapetalae</taxon>
        <taxon>rosids</taxon>
        <taxon>malvids</taxon>
        <taxon>Malvales</taxon>
        <taxon>Malvaceae</taxon>
        <taxon>Malvoideae</taxon>
        <taxon>Gossypium</taxon>
    </lineage>
</organism>
<evidence type="ECO:0000313" key="2">
    <source>
        <dbReference type="Proteomes" id="UP000593577"/>
    </source>
</evidence>
<evidence type="ECO:0000313" key="1">
    <source>
        <dbReference type="EMBL" id="MBA0683197.1"/>
    </source>
</evidence>
<protein>
    <submittedName>
        <fullName evidence="1">Uncharacterized protein</fullName>
    </submittedName>
</protein>
<proteinExistence type="predicted"/>
<reference evidence="1 2" key="1">
    <citation type="journal article" date="2019" name="Genome Biol. Evol.">
        <title>Insights into the evolution of the New World diploid cottons (Gossypium, subgenus Houzingenia) based on genome sequencing.</title>
        <authorList>
            <person name="Grover C.E."/>
            <person name="Arick M.A. 2nd"/>
            <person name="Thrash A."/>
            <person name="Conover J.L."/>
            <person name="Sanders W.S."/>
            <person name="Peterson D.G."/>
            <person name="Frelichowski J.E."/>
            <person name="Scheffler J.A."/>
            <person name="Scheffler B.E."/>
            <person name="Wendel J.F."/>
        </authorList>
    </citation>
    <scope>NUCLEOTIDE SEQUENCE [LARGE SCALE GENOMIC DNA]</scope>
    <source>
        <strain evidence="1">185</strain>
        <tissue evidence="1">Leaf</tissue>
    </source>
</reference>
<dbReference type="AlphaFoldDB" id="A0A7J8X7D3"/>
<dbReference type="EMBL" id="JABFAA010000006">
    <property type="protein sequence ID" value="MBA0683197.1"/>
    <property type="molecule type" value="Genomic_DNA"/>
</dbReference>